<dbReference type="Pfam" id="PF01182">
    <property type="entry name" value="Glucosamine_iso"/>
    <property type="match status" value="1"/>
</dbReference>
<keyword evidence="7" id="KW-0378">Hydrolase</keyword>
<protein>
    <recommendedName>
        <fullName evidence="6 7">6-phosphogluconolactonase</fullName>
        <shortName evidence="7">6PGL</shortName>
        <ecNumber evidence="5 7">3.1.1.31</ecNumber>
    </recommendedName>
</protein>
<dbReference type="CDD" id="cd01400">
    <property type="entry name" value="6PGL"/>
    <property type="match status" value="1"/>
</dbReference>
<evidence type="ECO:0000259" key="8">
    <source>
        <dbReference type="Pfam" id="PF01182"/>
    </source>
</evidence>
<comment type="caution">
    <text evidence="9">The sequence shown here is derived from an EMBL/GenBank/DDBJ whole genome shotgun (WGS) entry which is preliminary data.</text>
</comment>
<accession>A0A4Y8PJZ8</accession>
<evidence type="ECO:0000256" key="4">
    <source>
        <dbReference type="ARBA" id="ARBA00010662"/>
    </source>
</evidence>
<dbReference type="InterPro" id="IPR005900">
    <property type="entry name" value="6-phosphogluconolactonase_DevB"/>
</dbReference>
<dbReference type="PANTHER" id="PTHR11054">
    <property type="entry name" value="6-PHOSPHOGLUCONOLACTONASE"/>
    <property type="match status" value="1"/>
</dbReference>
<gene>
    <name evidence="7" type="primary">pgl</name>
    <name evidence="9" type="ORF">A7Q10_03170</name>
</gene>
<dbReference type="GO" id="GO:0005975">
    <property type="term" value="P:carbohydrate metabolic process"/>
    <property type="evidence" value="ECO:0007669"/>
    <property type="project" value="UniProtKB-UniRule"/>
</dbReference>
<evidence type="ECO:0000256" key="6">
    <source>
        <dbReference type="ARBA" id="ARBA00020337"/>
    </source>
</evidence>
<comment type="catalytic activity">
    <reaction evidence="1 7">
        <text>6-phospho-D-glucono-1,5-lactone + H2O = 6-phospho-D-gluconate + H(+)</text>
        <dbReference type="Rhea" id="RHEA:12556"/>
        <dbReference type="ChEBI" id="CHEBI:15377"/>
        <dbReference type="ChEBI" id="CHEBI:15378"/>
        <dbReference type="ChEBI" id="CHEBI:57955"/>
        <dbReference type="ChEBI" id="CHEBI:58759"/>
        <dbReference type="EC" id="3.1.1.31"/>
    </reaction>
</comment>
<dbReference type="RefSeq" id="WP_134438941.1">
    <property type="nucleotide sequence ID" value="NZ_CP065957.1"/>
</dbReference>
<dbReference type="OrthoDB" id="9810967at2"/>
<evidence type="ECO:0000256" key="3">
    <source>
        <dbReference type="ARBA" id="ARBA00004961"/>
    </source>
</evidence>
<dbReference type="EMBL" id="LXQC01000002">
    <property type="protein sequence ID" value="TFE73312.1"/>
    <property type="molecule type" value="Genomic_DNA"/>
</dbReference>
<dbReference type="InterPro" id="IPR006148">
    <property type="entry name" value="Glc/Gal-6P_isomerase"/>
</dbReference>
<evidence type="ECO:0000256" key="5">
    <source>
        <dbReference type="ARBA" id="ARBA00013198"/>
    </source>
</evidence>
<dbReference type="InterPro" id="IPR037171">
    <property type="entry name" value="NagB/RpiA_transferase-like"/>
</dbReference>
<dbReference type="EC" id="3.1.1.31" evidence="5 7"/>
<evidence type="ECO:0000256" key="1">
    <source>
        <dbReference type="ARBA" id="ARBA00000832"/>
    </source>
</evidence>
<comment type="function">
    <text evidence="2 7">Hydrolysis of 6-phosphogluconolactone to 6-phosphogluconate.</text>
</comment>
<evidence type="ECO:0000313" key="9">
    <source>
        <dbReference type="EMBL" id="TFE73312.1"/>
    </source>
</evidence>
<dbReference type="UniPathway" id="UPA00115">
    <property type="reaction ID" value="UER00409"/>
</dbReference>
<dbReference type="GO" id="GO:0017057">
    <property type="term" value="F:6-phosphogluconolactonase activity"/>
    <property type="evidence" value="ECO:0007669"/>
    <property type="project" value="UniProtKB-UniRule"/>
</dbReference>
<evidence type="ECO:0000313" key="10">
    <source>
        <dbReference type="Proteomes" id="UP000297713"/>
    </source>
</evidence>
<dbReference type="Proteomes" id="UP000297713">
    <property type="component" value="Unassembled WGS sequence"/>
</dbReference>
<comment type="similarity">
    <text evidence="4 7">Belongs to the glucosamine/galactosamine-6-phosphate isomerase family. 6-phosphogluconolactonase subfamily.</text>
</comment>
<evidence type="ECO:0000256" key="2">
    <source>
        <dbReference type="ARBA" id="ARBA00002681"/>
    </source>
</evidence>
<feature type="domain" description="Glucosamine/galactosamine-6-phosphate isomerase" evidence="8">
    <location>
        <begin position="12"/>
        <end position="222"/>
    </location>
</feature>
<sequence>MKRIETVIFEKQEAWLDYLCISFKKVIDTALTNKSVCHIALSGGSTPTPFYERLSKEHLPWEKIVFWLGDERWVDLYDPQSNEGMILRAFGETSKKIRFYGWHLSHDPQQAASLYEKLMIEKMGDPPLFDLILLGIGEDGHIASLFPGSQVLEENKKYTSISLHPSDGQIRVTFTFPLLNQALQVWFLVSGNRKQKIIEDILSFQTDVPAAKLTTQKQLLIWLKDHSS</sequence>
<dbReference type="PANTHER" id="PTHR11054:SF0">
    <property type="entry name" value="6-PHOSPHOGLUCONOLACTONASE"/>
    <property type="match status" value="1"/>
</dbReference>
<name>A0A4Y8PJZ8_9BACT</name>
<dbReference type="AlphaFoldDB" id="A0A4Y8PJZ8"/>
<evidence type="ECO:0000256" key="7">
    <source>
        <dbReference type="RuleBase" id="RU365095"/>
    </source>
</evidence>
<reference evidence="9 10" key="1">
    <citation type="submission" date="2016-05" db="EMBL/GenBank/DDBJ databases">
        <title>Diversity and Homogeneity among Thermoacidophilic Verrucomicrobia Methanotrophs Linked with Geographical Origin.</title>
        <authorList>
            <person name="Erikstad H.-A."/>
            <person name="Smestad N.B."/>
            <person name="Ceballos R.M."/>
            <person name="Birkeland N.-K."/>
        </authorList>
    </citation>
    <scope>NUCLEOTIDE SEQUENCE [LARGE SCALE GENOMIC DNA]</scope>
    <source>
        <strain evidence="9 10">Phi</strain>
    </source>
</reference>
<proteinExistence type="inferred from homology"/>
<dbReference type="SUPFAM" id="SSF100950">
    <property type="entry name" value="NagB/RpiA/CoA transferase-like"/>
    <property type="match status" value="1"/>
</dbReference>
<dbReference type="GO" id="GO:0006098">
    <property type="term" value="P:pentose-phosphate shunt"/>
    <property type="evidence" value="ECO:0007669"/>
    <property type="project" value="UniProtKB-UniPathway"/>
</dbReference>
<dbReference type="InterPro" id="IPR039104">
    <property type="entry name" value="6PGL"/>
</dbReference>
<organism evidence="9 10">
    <name type="scientific">Methylacidiphilum caldifontis</name>
    <dbReference type="NCBI Taxonomy" id="2795386"/>
    <lineage>
        <taxon>Bacteria</taxon>
        <taxon>Pseudomonadati</taxon>
        <taxon>Verrucomicrobiota</taxon>
        <taxon>Methylacidiphilae</taxon>
        <taxon>Methylacidiphilales</taxon>
        <taxon>Methylacidiphilaceae</taxon>
        <taxon>Methylacidiphilum (ex Ratnadevi et al. 2023)</taxon>
    </lineage>
</organism>
<dbReference type="NCBIfam" id="TIGR01198">
    <property type="entry name" value="pgl"/>
    <property type="match status" value="1"/>
</dbReference>
<comment type="pathway">
    <text evidence="3 7">Carbohydrate degradation; pentose phosphate pathway; D-ribulose 5-phosphate from D-glucose 6-phosphate (oxidative stage): step 2/3.</text>
</comment>
<dbReference type="Gene3D" id="3.40.50.1360">
    <property type="match status" value="1"/>
</dbReference>
<keyword evidence="10" id="KW-1185">Reference proteome</keyword>